<keyword evidence="2" id="KW-1185">Reference proteome</keyword>
<organism evidence="1 2">
    <name type="scientific">Lactococcus phage LW31</name>
    <dbReference type="NCBI Taxonomy" id="1965478"/>
    <lineage>
        <taxon>Viruses</taxon>
        <taxon>Duplodnaviria</taxon>
        <taxon>Heunggongvirae</taxon>
        <taxon>Uroviricota</taxon>
        <taxon>Caudoviricetes</taxon>
        <taxon>Teubervirus</taxon>
        <taxon>Teubervirus LW31</taxon>
    </lineage>
</organism>
<accession>A0A1W6JHE7</accession>
<dbReference type="Proteomes" id="UP000224502">
    <property type="component" value="Segment"/>
</dbReference>
<reference evidence="1 2" key="1">
    <citation type="journal article" date="2017" name="Viruses">
        <title>Phage Biodiversity in Artisanal Cheese Wheys Reflects the Complexity of the Fermentation Process.</title>
        <authorList>
            <person name="Mahony J."/>
            <person name="Moscarelli A."/>
            <person name="Kelleher P."/>
            <person name="Lugli G.A."/>
            <person name="Ventura M."/>
            <person name="Settanni L."/>
            <person name="van Sinderen D."/>
        </authorList>
    </citation>
    <scope>NUCLEOTIDE SEQUENCE [LARGE SCALE GENOMIC DNA]</scope>
</reference>
<evidence type="ECO:0000313" key="1">
    <source>
        <dbReference type="EMBL" id="ARM65648.1"/>
    </source>
</evidence>
<proteinExistence type="predicted"/>
<evidence type="ECO:0000313" key="2">
    <source>
        <dbReference type="Proteomes" id="UP000224502"/>
    </source>
</evidence>
<protein>
    <submittedName>
        <fullName evidence="1">Uncharacterized protein</fullName>
    </submittedName>
</protein>
<dbReference type="EMBL" id="KY554762">
    <property type="protein sequence ID" value="ARM65648.1"/>
    <property type="molecule type" value="Genomic_DNA"/>
</dbReference>
<gene>
    <name evidence="1" type="ORF">LW31_046</name>
</gene>
<name>A0A1W6JHE7_9CAUD</name>
<sequence length="62" mass="7469">MDWELQQELEDFRREMEWESSLEKTAECDSCGMTDLACNMWSIGYGHKFLCDDCWDEAEEEY</sequence>